<proteinExistence type="predicted"/>
<comment type="caution">
    <text evidence="2">The sequence shown here is derived from an EMBL/GenBank/DDBJ whole genome shotgun (WGS) entry which is preliminary data.</text>
</comment>
<dbReference type="Proteomes" id="UP001420932">
    <property type="component" value="Unassembled WGS sequence"/>
</dbReference>
<name>A0AAP0HW33_9MAGN</name>
<feature type="region of interest" description="Disordered" evidence="1">
    <location>
        <begin position="34"/>
        <end position="56"/>
    </location>
</feature>
<evidence type="ECO:0000313" key="3">
    <source>
        <dbReference type="Proteomes" id="UP001420932"/>
    </source>
</evidence>
<feature type="compositionally biased region" description="Basic and acidic residues" evidence="1">
    <location>
        <begin position="289"/>
        <end position="318"/>
    </location>
</feature>
<evidence type="ECO:0000313" key="2">
    <source>
        <dbReference type="EMBL" id="KAK9098235.1"/>
    </source>
</evidence>
<feature type="region of interest" description="Disordered" evidence="1">
    <location>
        <begin position="288"/>
        <end position="333"/>
    </location>
</feature>
<feature type="region of interest" description="Disordered" evidence="1">
    <location>
        <begin position="194"/>
        <end position="213"/>
    </location>
</feature>
<dbReference type="EMBL" id="JBBNAF010000011">
    <property type="protein sequence ID" value="KAK9098235.1"/>
    <property type="molecule type" value="Genomic_DNA"/>
</dbReference>
<gene>
    <name evidence="2" type="ORF">Syun_025280</name>
</gene>
<feature type="compositionally biased region" description="Polar residues" evidence="1">
    <location>
        <begin position="34"/>
        <end position="49"/>
    </location>
</feature>
<organism evidence="2 3">
    <name type="scientific">Stephania yunnanensis</name>
    <dbReference type="NCBI Taxonomy" id="152371"/>
    <lineage>
        <taxon>Eukaryota</taxon>
        <taxon>Viridiplantae</taxon>
        <taxon>Streptophyta</taxon>
        <taxon>Embryophyta</taxon>
        <taxon>Tracheophyta</taxon>
        <taxon>Spermatophyta</taxon>
        <taxon>Magnoliopsida</taxon>
        <taxon>Ranunculales</taxon>
        <taxon>Menispermaceae</taxon>
        <taxon>Menispermoideae</taxon>
        <taxon>Cissampelideae</taxon>
        <taxon>Stephania</taxon>
    </lineage>
</organism>
<accession>A0AAP0HW33</accession>
<dbReference type="AlphaFoldDB" id="A0AAP0HW33"/>
<sequence length="333" mass="37377">MPPLSFICIARRRHRHRGSLRRCALSSSTAARLSPFATSPASRTPTPSARASLRRCSPHPPPLLASSAAAAPFFRRRYPPFPSPLLAPASSAAATRIILDSAAGLFIRDSATRTPTPPSTELHPGGLARRHNRLMECLATRWWTFEAQSQPRKAAIRYTGNIYLIAKKRITPIYLTEEVFEHYKRMRATDEAFKKKSEQMSTNRKSKVGRPGTGISLHSAGSIFVRQSGDMLDRLARMEALLMQHLGIRPHVPPTSRAPLLLVTEYSGPQSDDQPGHLTTDIALSQSAHLDDHQPRHWTDPHRRMPEDRHHLLDDHNEFMSQLMPPPRPPPRQ</sequence>
<keyword evidence="3" id="KW-1185">Reference proteome</keyword>
<protein>
    <submittedName>
        <fullName evidence="2">Uncharacterized protein</fullName>
    </submittedName>
</protein>
<evidence type="ECO:0000256" key="1">
    <source>
        <dbReference type="SAM" id="MobiDB-lite"/>
    </source>
</evidence>
<reference evidence="2 3" key="1">
    <citation type="submission" date="2024-01" db="EMBL/GenBank/DDBJ databases">
        <title>Genome assemblies of Stephania.</title>
        <authorList>
            <person name="Yang L."/>
        </authorList>
    </citation>
    <scope>NUCLEOTIDE SEQUENCE [LARGE SCALE GENOMIC DNA]</scope>
    <source>
        <strain evidence="2">YNDBR</strain>
        <tissue evidence="2">Leaf</tissue>
    </source>
</reference>
<feature type="compositionally biased region" description="Pro residues" evidence="1">
    <location>
        <begin position="324"/>
        <end position="333"/>
    </location>
</feature>